<dbReference type="GO" id="GO:0008053">
    <property type="term" value="P:mitochondrial fusion"/>
    <property type="evidence" value="ECO:0007669"/>
    <property type="project" value="TreeGrafter"/>
</dbReference>
<sequence>MFENIILKLKTEVEKIHYETTELLKKTQLFKKTQLLNKTENKNPDFIDILKSDEIKLNNFEFVISVVGTLKAGKSTTINAIIGQDLLPHRNEAMTALPTLVTHKKDKKIPTLYLKKVDSLNEKLNEVKSKLNQNKDNSSEYDETILKDKKFKFEKKYNGNENIKKCLTILNDLMRVSKNLELGSIYKEFMNIDELPRIEIEFEYLKNLETNYKSDITLLDTPGPNEYKHSEDLKEIFKKQIVNSSAIILVVDYTNKSSEATQEIKDEIEAIKDIIKPENIFILVNKFDQRKNADPDYEKTKENLFKDLESNNILKENIFPIASINAYYVTLARRELNTKDKLDIKLDWVNDFAEKCIGVSWEEDLAKEKLQKICDKIWEKSFFQKPIENIIQKGFENSAFKILSSAIYRLNYLNKEILTLFSVRQSSIEDTKNENINTLKEKITSIKHDIETIQKVEEYFKNIDYCNQYKAMLDFDKQKIINELKESLDSYKCNFNFEYKREAEITRDEIIKNLEKEKKETFNKFNEIRLEFCEGYIKDLNEELKEKLNYIIDNVKKKFKFELKIDIPHLSLLNGNIVEINSDYIEIKTKDKDRWYSPIIQKFDFFDKEWGKESTITKEDIEEANKKVVEDIEKFIENSINSDFESIERAIRLSIASLKLSIMNFESEMSDIEKKSQDANFDYEKELASVKEDIYWIHELLKRIEIAQKELEKSESKYE</sequence>
<dbReference type="GO" id="GO:0016020">
    <property type="term" value="C:membrane"/>
    <property type="evidence" value="ECO:0007669"/>
    <property type="project" value="UniProtKB-SubCell"/>
</dbReference>
<comment type="caution">
    <text evidence="9">The sequence shown here is derived from an EMBL/GenBank/DDBJ whole genome shotgun (WGS) entry which is preliminary data.</text>
</comment>
<protein>
    <submittedName>
        <fullName evidence="9">Dynamin family protein</fullName>
    </submittedName>
</protein>
<dbReference type="GO" id="GO:0005525">
    <property type="term" value="F:GTP binding"/>
    <property type="evidence" value="ECO:0007669"/>
    <property type="project" value="UniProtKB-KW"/>
</dbReference>
<evidence type="ECO:0000256" key="1">
    <source>
        <dbReference type="ARBA" id="ARBA00004370"/>
    </source>
</evidence>
<evidence type="ECO:0000256" key="7">
    <source>
        <dbReference type="SAM" id="Coils"/>
    </source>
</evidence>
<evidence type="ECO:0000256" key="4">
    <source>
        <dbReference type="ARBA" id="ARBA00023054"/>
    </source>
</evidence>
<dbReference type="Gene3D" id="3.40.50.300">
    <property type="entry name" value="P-loop containing nucleotide triphosphate hydrolases"/>
    <property type="match status" value="1"/>
</dbReference>
<name>A0AAW7PQB0_9BACT</name>
<feature type="coiled-coil region" evidence="7">
    <location>
        <begin position="618"/>
        <end position="717"/>
    </location>
</feature>
<proteinExistence type="predicted"/>
<dbReference type="Proteomes" id="UP001171529">
    <property type="component" value="Unassembled WGS sequence"/>
</dbReference>
<dbReference type="SUPFAM" id="SSF52540">
    <property type="entry name" value="P-loop containing nucleoside triphosphate hydrolases"/>
    <property type="match status" value="1"/>
</dbReference>
<accession>A0AAW7PQB0</accession>
<gene>
    <name evidence="9" type="ORF">O8C91_03265</name>
</gene>
<feature type="coiled-coil region" evidence="7">
    <location>
        <begin position="500"/>
        <end position="531"/>
    </location>
</feature>
<evidence type="ECO:0000256" key="5">
    <source>
        <dbReference type="ARBA" id="ARBA00023134"/>
    </source>
</evidence>
<keyword evidence="6" id="KW-0472">Membrane</keyword>
<dbReference type="EMBL" id="JAPZDC010000002">
    <property type="protein sequence ID" value="MDN5063208.1"/>
    <property type="molecule type" value="Genomic_DNA"/>
</dbReference>
<dbReference type="PANTHER" id="PTHR10465">
    <property type="entry name" value="TRANSMEMBRANE GTPASE FZO1"/>
    <property type="match status" value="1"/>
</dbReference>
<dbReference type="RefSeq" id="WP_301344848.1">
    <property type="nucleotide sequence ID" value="NZ_JAPZDB010000010.1"/>
</dbReference>
<keyword evidence="4 7" id="KW-0175">Coiled coil</keyword>
<dbReference type="InterPro" id="IPR027417">
    <property type="entry name" value="P-loop_NTPase"/>
</dbReference>
<dbReference type="InterPro" id="IPR030381">
    <property type="entry name" value="G_DYNAMIN_dom"/>
</dbReference>
<evidence type="ECO:0000256" key="3">
    <source>
        <dbReference type="ARBA" id="ARBA00022801"/>
    </source>
</evidence>
<dbReference type="AlphaFoldDB" id="A0AAW7PQB0"/>
<dbReference type="InterPro" id="IPR027094">
    <property type="entry name" value="Mitofusin_fam"/>
</dbReference>
<evidence type="ECO:0000313" key="9">
    <source>
        <dbReference type="EMBL" id="MDN5063208.1"/>
    </source>
</evidence>
<keyword evidence="2" id="KW-0547">Nucleotide-binding</keyword>
<dbReference type="Pfam" id="PF00350">
    <property type="entry name" value="Dynamin_N"/>
    <property type="match status" value="1"/>
</dbReference>
<keyword evidence="3" id="KW-0378">Hydrolase</keyword>
<dbReference type="PROSITE" id="PS51718">
    <property type="entry name" value="G_DYNAMIN_2"/>
    <property type="match status" value="1"/>
</dbReference>
<evidence type="ECO:0000313" key="10">
    <source>
        <dbReference type="Proteomes" id="UP001171529"/>
    </source>
</evidence>
<dbReference type="GO" id="GO:0003924">
    <property type="term" value="F:GTPase activity"/>
    <property type="evidence" value="ECO:0007669"/>
    <property type="project" value="InterPro"/>
</dbReference>
<comment type="subcellular location">
    <subcellularLocation>
        <location evidence="1">Membrane</location>
    </subcellularLocation>
</comment>
<dbReference type="InterPro" id="IPR045063">
    <property type="entry name" value="Dynamin_N"/>
</dbReference>
<keyword evidence="5" id="KW-0342">GTP-binding</keyword>
<reference evidence="9" key="2">
    <citation type="journal article" date="2023" name="Microorganisms">
        <title>Genomic Characterization of Arcobacter butzleri Strains Isolated from Various Sources in Lithuania.</title>
        <authorList>
            <person name="Uljanovas D."/>
            <person name="Golz G."/>
            <person name="Fleischmann S."/>
            <person name="Kudirkiene E."/>
            <person name="Kasetiene N."/>
            <person name="Grineviciene A."/>
            <person name="Tamuleviciene E."/>
            <person name="Aksomaitiene J."/>
            <person name="Alter T."/>
            <person name="Malakauskas M."/>
        </authorList>
    </citation>
    <scope>NUCLEOTIDE SEQUENCE</scope>
    <source>
        <strain evidence="9">RCM39</strain>
    </source>
</reference>
<dbReference type="PANTHER" id="PTHR10465:SF0">
    <property type="entry name" value="SARCALUMENIN"/>
    <property type="match status" value="1"/>
</dbReference>
<evidence type="ECO:0000259" key="8">
    <source>
        <dbReference type="PROSITE" id="PS51718"/>
    </source>
</evidence>
<reference evidence="9" key="1">
    <citation type="submission" date="2022-12" db="EMBL/GenBank/DDBJ databases">
        <authorList>
            <person name="Uljanovas D."/>
        </authorList>
    </citation>
    <scope>NUCLEOTIDE SEQUENCE</scope>
    <source>
        <strain evidence="9">RCM39</strain>
    </source>
</reference>
<organism evidence="9 10">
    <name type="scientific">Aliarcobacter butzleri</name>
    <dbReference type="NCBI Taxonomy" id="28197"/>
    <lineage>
        <taxon>Bacteria</taxon>
        <taxon>Pseudomonadati</taxon>
        <taxon>Campylobacterota</taxon>
        <taxon>Epsilonproteobacteria</taxon>
        <taxon>Campylobacterales</taxon>
        <taxon>Arcobacteraceae</taxon>
        <taxon>Aliarcobacter</taxon>
    </lineage>
</organism>
<feature type="domain" description="Dynamin-type G" evidence="8">
    <location>
        <begin position="58"/>
        <end position="366"/>
    </location>
</feature>
<evidence type="ECO:0000256" key="6">
    <source>
        <dbReference type="ARBA" id="ARBA00023136"/>
    </source>
</evidence>
<evidence type="ECO:0000256" key="2">
    <source>
        <dbReference type="ARBA" id="ARBA00022741"/>
    </source>
</evidence>